<protein>
    <recommendedName>
        <fullName evidence="1">BTB domain-containing protein</fullName>
    </recommendedName>
</protein>
<gene>
    <name evidence="2" type="ORF">IAR55_006180</name>
</gene>
<feature type="domain" description="BTB" evidence="1">
    <location>
        <begin position="27"/>
        <end position="92"/>
    </location>
</feature>
<dbReference type="EMBL" id="JBCAWK010000012">
    <property type="protein sequence ID" value="KAK8845467.1"/>
    <property type="molecule type" value="Genomic_DNA"/>
</dbReference>
<evidence type="ECO:0000259" key="1">
    <source>
        <dbReference type="PROSITE" id="PS50097"/>
    </source>
</evidence>
<dbReference type="InterPro" id="IPR011333">
    <property type="entry name" value="SKP1/BTB/POZ_sf"/>
</dbReference>
<sequence length="210" mass="23729">MSPKKGSTIPKDEDHKVVTKEYMGSEADIILVSTDDIHFPVHSYYLKAASPFFRDMLSNPNLKESPIPMDAASGDLSLFLDYICNAPVDHVSNWPQFKKIIELCQKYSCDSMIDRFRIRARDAISAAPWEVFCIASFWKDVKLAQEAIRYFGSDFSTALIRPHLLPLAFAQSCDLGYLLGLFRAMIPPGGYYYTQHTPEWDAVAEKFAAA</sequence>
<dbReference type="Gene3D" id="3.30.710.10">
    <property type="entry name" value="Potassium Channel Kv1.1, Chain A"/>
    <property type="match status" value="1"/>
</dbReference>
<evidence type="ECO:0000313" key="3">
    <source>
        <dbReference type="Proteomes" id="UP001388673"/>
    </source>
</evidence>
<dbReference type="Pfam" id="PF00651">
    <property type="entry name" value="BTB"/>
    <property type="match status" value="1"/>
</dbReference>
<comment type="caution">
    <text evidence="2">The sequence shown here is derived from an EMBL/GenBank/DDBJ whole genome shotgun (WGS) entry which is preliminary data.</text>
</comment>
<dbReference type="SUPFAM" id="SSF54695">
    <property type="entry name" value="POZ domain"/>
    <property type="match status" value="1"/>
</dbReference>
<dbReference type="CDD" id="cd18186">
    <property type="entry name" value="BTB_POZ_ZBTB_KLHL-like"/>
    <property type="match status" value="1"/>
</dbReference>
<organism evidence="2 3">
    <name type="scientific">Kwoniella newhampshirensis</name>
    <dbReference type="NCBI Taxonomy" id="1651941"/>
    <lineage>
        <taxon>Eukaryota</taxon>
        <taxon>Fungi</taxon>
        <taxon>Dikarya</taxon>
        <taxon>Basidiomycota</taxon>
        <taxon>Agaricomycotina</taxon>
        <taxon>Tremellomycetes</taxon>
        <taxon>Tremellales</taxon>
        <taxon>Cryptococcaceae</taxon>
        <taxon>Kwoniella</taxon>
    </lineage>
</organism>
<dbReference type="GeneID" id="92183438"/>
<dbReference type="RefSeq" id="XP_066800275.1">
    <property type="nucleotide sequence ID" value="XM_066949267.1"/>
</dbReference>
<keyword evidence="3" id="KW-1185">Reference proteome</keyword>
<dbReference type="AlphaFoldDB" id="A0AAW0YU39"/>
<accession>A0AAW0YU39</accession>
<reference evidence="2 3" key="1">
    <citation type="journal article" date="2024" name="bioRxiv">
        <title>Comparative genomics of Cryptococcus and Kwoniella reveals pathogenesis evolution and contrasting karyotype dynamics via intercentromeric recombination or chromosome fusion.</title>
        <authorList>
            <person name="Coelho M.A."/>
            <person name="David-Palma M."/>
            <person name="Shea T."/>
            <person name="Bowers K."/>
            <person name="McGinley-Smith S."/>
            <person name="Mohammad A.W."/>
            <person name="Gnirke A."/>
            <person name="Yurkov A.M."/>
            <person name="Nowrousian M."/>
            <person name="Sun S."/>
            <person name="Cuomo C.A."/>
            <person name="Heitman J."/>
        </authorList>
    </citation>
    <scope>NUCLEOTIDE SEQUENCE [LARGE SCALE GENOMIC DNA]</scope>
    <source>
        <strain evidence="2 3">CBS 13917</strain>
    </source>
</reference>
<dbReference type="Proteomes" id="UP001388673">
    <property type="component" value="Unassembled WGS sequence"/>
</dbReference>
<proteinExistence type="predicted"/>
<dbReference type="KEGG" id="kne:92183438"/>
<dbReference type="PROSITE" id="PS50097">
    <property type="entry name" value="BTB"/>
    <property type="match status" value="1"/>
</dbReference>
<evidence type="ECO:0000313" key="2">
    <source>
        <dbReference type="EMBL" id="KAK8845467.1"/>
    </source>
</evidence>
<dbReference type="InterPro" id="IPR000210">
    <property type="entry name" value="BTB/POZ_dom"/>
</dbReference>
<name>A0AAW0YU39_9TREE</name>